<dbReference type="Gene3D" id="1.10.630.10">
    <property type="entry name" value="Cytochrome P450"/>
    <property type="match status" value="1"/>
</dbReference>
<dbReference type="AlphaFoldDB" id="A0AAW0FN04"/>
<dbReference type="InterPro" id="IPR050364">
    <property type="entry name" value="Cytochrome_P450_fung"/>
</dbReference>
<keyword evidence="9" id="KW-0408">Iron</keyword>
<evidence type="ECO:0000256" key="1">
    <source>
        <dbReference type="ARBA" id="ARBA00001971"/>
    </source>
</evidence>
<dbReference type="GO" id="GO:0016705">
    <property type="term" value="F:oxidoreductase activity, acting on paired donors, with incorporation or reduction of molecular oxygen"/>
    <property type="evidence" value="ECO:0007669"/>
    <property type="project" value="InterPro"/>
</dbReference>
<proteinExistence type="inferred from homology"/>
<evidence type="ECO:0000313" key="12">
    <source>
        <dbReference type="EMBL" id="KAK7682348.1"/>
    </source>
</evidence>
<evidence type="ECO:0000256" key="10">
    <source>
        <dbReference type="ARBA" id="ARBA00023033"/>
    </source>
</evidence>
<dbReference type="PANTHER" id="PTHR46300">
    <property type="entry name" value="P450, PUTATIVE (EUROFUNG)-RELATED-RELATED"/>
    <property type="match status" value="1"/>
</dbReference>
<evidence type="ECO:0000256" key="5">
    <source>
        <dbReference type="ARBA" id="ARBA00022692"/>
    </source>
</evidence>
<keyword evidence="7" id="KW-1133">Transmembrane helix</keyword>
<name>A0AAW0FN04_9APHY</name>
<comment type="similarity">
    <text evidence="3">Belongs to the cytochrome P450 family.</text>
</comment>
<dbReference type="PANTHER" id="PTHR46300:SF7">
    <property type="entry name" value="P450, PUTATIVE (EUROFUNG)-RELATED"/>
    <property type="match status" value="1"/>
</dbReference>
<keyword evidence="11" id="KW-0472">Membrane</keyword>
<evidence type="ECO:0000256" key="4">
    <source>
        <dbReference type="ARBA" id="ARBA00022617"/>
    </source>
</evidence>
<dbReference type="GO" id="GO:0004497">
    <property type="term" value="F:monooxygenase activity"/>
    <property type="evidence" value="ECO:0007669"/>
    <property type="project" value="UniProtKB-KW"/>
</dbReference>
<evidence type="ECO:0000256" key="6">
    <source>
        <dbReference type="ARBA" id="ARBA00022723"/>
    </source>
</evidence>
<dbReference type="InterPro" id="IPR036396">
    <property type="entry name" value="Cyt_P450_sf"/>
</dbReference>
<keyword evidence="5" id="KW-0812">Transmembrane</keyword>
<keyword evidence="13" id="KW-1185">Reference proteome</keyword>
<reference evidence="12 13" key="1">
    <citation type="submission" date="2022-09" db="EMBL/GenBank/DDBJ databases">
        <authorList>
            <person name="Palmer J.M."/>
        </authorList>
    </citation>
    <scope>NUCLEOTIDE SEQUENCE [LARGE SCALE GENOMIC DNA]</scope>
    <source>
        <strain evidence="12 13">DSM 7382</strain>
    </source>
</reference>
<sequence>MIHSLKLLDIIFSLLGLFILHRLLRNRTQTPFPPGPKGLPLIGNTLDIPRTYEWLTFSEWAKRWGAIIYLRTLGHPIIILSSYEEAVDMLEKKSSIYSDRPVPITAMNAGFGSSVVLTQYGDNFRVHRRFMNKTIGYKDTLRLCHRTD</sequence>
<evidence type="ECO:0000313" key="13">
    <source>
        <dbReference type="Proteomes" id="UP001385951"/>
    </source>
</evidence>
<dbReference type="GO" id="GO:0005506">
    <property type="term" value="F:iron ion binding"/>
    <property type="evidence" value="ECO:0007669"/>
    <property type="project" value="InterPro"/>
</dbReference>
<evidence type="ECO:0000256" key="8">
    <source>
        <dbReference type="ARBA" id="ARBA00023002"/>
    </source>
</evidence>
<evidence type="ECO:0000256" key="7">
    <source>
        <dbReference type="ARBA" id="ARBA00022989"/>
    </source>
</evidence>
<evidence type="ECO:0000256" key="11">
    <source>
        <dbReference type="ARBA" id="ARBA00023136"/>
    </source>
</evidence>
<comment type="caution">
    <text evidence="12">The sequence shown here is derived from an EMBL/GenBank/DDBJ whole genome shotgun (WGS) entry which is preliminary data.</text>
</comment>
<organism evidence="12 13">
    <name type="scientific">Cerrena zonata</name>
    <dbReference type="NCBI Taxonomy" id="2478898"/>
    <lineage>
        <taxon>Eukaryota</taxon>
        <taxon>Fungi</taxon>
        <taxon>Dikarya</taxon>
        <taxon>Basidiomycota</taxon>
        <taxon>Agaricomycotina</taxon>
        <taxon>Agaricomycetes</taxon>
        <taxon>Polyporales</taxon>
        <taxon>Cerrenaceae</taxon>
        <taxon>Cerrena</taxon>
    </lineage>
</organism>
<evidence type="ECO:0008006" key="14">
    <source>
        <dbReference type="Google" id="ProtNLM"/>
    </source>
</evidence>
<keyword evidence="4" id="KW-0349">Heme</keyword>
<dbReference type="SUPFAM" id="SSF48264">
    <property type="entry name" value="Cytochrome P450"/>
    <property type="match status" value="1"/>
</dbReference>
<keyword evidence="10" id="KW-0503">Monooxygenase</keyword>
<comment type="cofactor">
    <cofactor evidence="1">
        <name>heme</name>
        <dbReference type="ChEBI" id="CHEBI:30413"/>
    </cofactor>
</comment>
<accession>A0AAW0FN04</accession>
<protein>
    <recommendedName>
        <fullName evidence="14">Cytochrome P450</fullName>
    </recommendedName>
</protein>
<evidence type="ECO:0000256" key="2">
    <source>
        <dbReference type="ARBA" id="ARBA00004167"/>
    </source>
</evidence>
<comment type="subcellular location">
    <subcellularLocation>
        <location evidence="2">Membrane</location>
        <topology evidence="2">Single-pass membrane protein</topology>
    </subcellularLocation>
</comment>
<dbReference type="GO" id="GO:0020037">
    <property type="term" value="F:heme binding"/>
    <property type="evidence" value="ECO:0007669"/>
    <property type="project" value="InterPro"/>
</dbReference>
<dbReference type="GO" id="GO:0016020">
    <property type="term" value="C:membrane"/>
    <property type="evidence" value="ECO:0007669"/>
    <property type="project" value="UniProtKB-SubCell"/>
</dbReference>
<dbReference type="Pfam" id="PF00067">
    <property type="entry name" value="p450"/>
    <property type="match status" value="1"/>
</dbReference>
<evidence type="ECO:0000256" key="9">
    <source>
        <dbReference type="ARBA" id="ARBA00023004"/>
    </source>
</evidence>
<keyword evidence="6" id="KW-0479">Metal-binding</keyword>
<dbReference type="Proteomes" id="UP001385951">
    <property type="component" value="Unassembled WGS sequence"/>
</dbReference>
<evidence type="ECO:0000256" key="3">
    <source>
        <dbReference type="ARBA" id="ARBA00010617"/>
    </source>
</evidence>
<dbReference type="InterPro" id="IPR001128">
    <property type="entry name" value="Cyt_P450"/>
</dbReference>
<gene>
    <name evidence="12" type="ORF">QCA50_014553</name>
</gene>
<keyword evidence="8" id="KW-0560">Oxidoreductase</keyword>
<dbReference type="EMBL" id="JASBNA010000036">
    <property type="protein sequence ID" value="KAK7682348.1"/>
    <property type="molecule type" value="Genomic_DNA"/>
</dbReference>